<dbReference type="Gene3D" id="1.20.1300.10">
    <property type="entry name" value="Fumarate reductase/succinate dehydrogenase, transmembrane subunit"/>
    <property type="match status" value="1"/>
</dbReference>
<dbReference type="EMBL" id="QXHD01000004">
    <property type="protein sequence ID" value="NEZ56861.1"/>
    <property type="molecule type" value="Genomic_DNA"/>
</dbReference>
<dbReference type="InterPro" id="IPR034804">
    <property type="entry name" value="SQR/QFR_C/D"/>
</dbReference>
<evidence type="ECO:0000313" key="3">
    <source>
        <dbReference type="Proteomes" id="UP000481033"/>
    </source>
</evidence>
<proteinExistence type="predicted"/>
<feature type="transmembrane region" description="Helical" evidence="1">
    <location>
        <begin position="24"/>
        <end position="49"/>
    </location>
</feature>
<keyword evidence="1" id="KW-1133">Transmembrane helix</keyword>
<evidence type="ECO:0000256" key="1">
    <source>
        <dbReference type="SAM" id="Phobius"/>
    </source>
</evidence>
<keyword evidence="1" id="KW-0812">Transmembrane</keyword>
<feature type="transmembrane region" description="Helical" evidence="1">
    <location>
        <begin position="162"/>
        <end position="182"/>
    </location>
</feature>
<gene>
    <name evidence="2" type="ORF">DXZ20_14465</name>
</gene>
<reference evidence="2 3" key="1">
    <citation type="journal article" date="2020" name="Microb. Ecol.">
        <title>Ecogenomics of the Marine Benthic Filamentous Cyanobacterium Adonisia.</title>
        <authorList>
            <person name="Walter J.M."/>
            <person name="Coutinho F.H."/>
            <person name="Leomil L."/>
            <person name="Hargreaves P.I."/>
            <person name="Campeao M.E."/>
            <person name="Vieira V.V."/>
            <person name="Silva B.S."/>
            <person name="Fistarol G.O."/>
            <person name="Salomon P.S."/>
            <person name="Sawabe T."/>
            <person name="Mino S."/>
            <person name="Hosokawa M."/>
            <person name="Miyashita H."/>
            <person name="Maruyama F."/>
            <person name="van Verk M.C."/>
            <person name="Dutilh B.E."/>
            <person name="Thompson C.C."/>
            <person name="Thompson F.L."/>
        </authorList>
    </citation>
    <scope>NUCLEOTIDE SEQUENCE [LARGE SCALE GENOMIC DNA]</scope>
    <source>
        <strain evidence="2 3">CCMR0081</strain>
    </source>
</reference>
<dbReference type="CDD" id="cd03498">
    <property type="entry name" value="SQR_TypeB_2_TM"/>
    <property type="match status" value="1"/>
</dbReference>
<keyword evidence="1" id="KW-0472">Membrane</keyword>
<dbReference type="NCBIfam" id="TIGR02046">
    <property type="entry name" value="sdhC_b558_fam"/>
    <property type="match status" value="1"/>
</dbReference>
<dbReference type="AlphaFoldDB" id="A0A6M0RMD6"/>
<dbReference type="RefSeq" id="WP_163669828.1">
    <property type="nucleotide sequence ID" value="NZ_QXHD01000004.1"/>
</dbReference>
<name>A0A6M0RMD6_9CYAN</name>
<accession>A0A6M0RMD6</accession>
<dbReference type="InterPro" id="IPR011138">
    <property type="entry name" value="Cytochrome_b-558"/>
</dbReference>
<dbReference type="SUPFAM" id="SSF81343">
    <property type="entry name" value="Fumarate reductase respiratory complex transmembrane subunits"/>
    <property type="match status" value="1"/>
</dbReference>
<sequence length="232" mass="25493">MTSTSSAGSNRLLTLYKSSIGKKLITGLSGLALVTFVIIHMTGNFVLLVSADGYNRYGHLIEQLGPLTWLIELGLLGFVLIHVVMGIQIFWGRLRARPQGYAIYTSAGTPSYQSMSSRSMIITGLVLGSFLVWHLLTFKFGVRYTVPGSDIRDLSRLVIEKFQQPFYLISYIGVMVMLASHLRHGIWSAFQSLGALNATLRPIMYGTSFILAIGIALGFIVLPLAIYLGLIT</sequence>
<feature type="transmembrane region" description="Helical" evidence="1">
    <location>
        <begin position="69"/>
        <end position="91"/>
    </location>
</feature>
<evidence type="ECO:0000313" key="2">
    <source>
        <dbReference type="EMBL" id="NEZ56861.1"/>
    </source>
</evidence>
<dbReference type="Proteomes" id="UP000481033">
    <property type="component" value="Unassembled WGS sequence"/>
</dbReference>
<feature type="transmembrane region" description="Helical" evidence="1">
    <location>
        <begin position="121"/>
        <end position="142"/>
    </location>
</feature>
<dbReference type="GO" id="GO:0016020">
    <property type="term" value="C:membrane"/>
    <property type="evidence" value="ECO:0007669"/>
    <property type="project" value="InterPro"/>
</dbReference>
<feature type="transmembrane region" description="Helical" evidence="1">
    <location>
        <begin position="203"/>
        <end position="230"/>
    </location>
</feature>
<keyword evidence="3" id="KW-1185">Reference proteome</keyword>
<comment type="caution">
    <text evidence="2">The sequence shown here is derived from an EMBL/GenBank/DDBJ whole genome shotgun (WGS) entry which is preliminary data.</text>
</comment>
<protein>
    <submittedName>
        <fullName evidence="2">Succinate dehydrogenase</fullName>
    </submittedName>
</protein>
<organism evidence="2 3">
    <name type="scientific">Adonisia turfae CCMR0081</name>
    <dbReference type="NCBI Taxonomy" id="2292702"/>
    <lineage>
        <taxon>Bacteria</taxon>
        <taxon>Bacillati</taxon>
        <taxon>Cyanobacteriota</taxon>
        <taxon>Adonisia</taxon>
        <taxon>Adonisia turfae</taxon>
    </lineage>
</organism>